<proteinExistence type="predicted"/>
<dbReference type="RefSeq" id="WP_283766327.1">
    <property type="nucleotide sequence ID" value="NZ_JAQOSO010000037.1"/>
</dbReference>
<dbReference type="EMBL" id="JAQOSO010000037">
    <property type="protein sequence ID" value="MDJ1173988.1"/>
    <property type="molecule type" value="Genomic_DNA"/>
</dbReference>
<reference evidence="1 2" key="1">
    <citation type="submission" date="2023-01" db="EMBL/GenBank/DDBJ databases">
        <title>Novel diversity within Roseofilum (Cyanobacteria; Desertifilaceae) from marine benthic mats with descriptions of four novel species.</title>
        <authorList>
            <person name="Wang Y."/>
            <person name="Berthold D.E."/>
            <person name="Hu J."/>
            <person name="Lefler F.W."/>
            <person name="Laughinghouse H.D. IV."/>
        </authorList>
    </citation>
    <scope>NUCLEOTIDE SEQUENCE [LARGE SCALE GENOMIC DNA]</scope>
    <source>
        <strain evidence="1 2">BLCC-M114</strain>
    </source>
</reference>
<evidence type="ECO:0000313" key="2">
    <source>
        <dbReference type="Proteomes" id="UP001235849"/>
    </source>
</evidence>
<comment type="caution">
    <text evidence="1">The sequence shown here is derived from an EMBL/GenBank/DDBJ whole genome shotgun (WGS) entry which is preliminary data.</text>
</comment>
<evidence type="ECO:0000313" key="1">
    <source>
        <dbReference type="EMBL" id="MDJ1173988.1"/>
    </source>
</evidence>
<gene>
    <name evidence="1" type="ORF">PMG25_07765</name>
</gene>
<protein>
    <submittedName>
        <fullName evidence="1">Uncharacterized protein</fullName>
    </submittedName>
</protein>
<name>A0ABT7B481_9CYAN</name>
<keyword evidence="2" id="KW-1185">Reference proteome</keyword>
<sequence>MIRSLLLAKQRSERQENTLNSQQNLTQNSLHREDFSEYVAHLQLHMALQARNLLPNYKQTADSREQLLQQTQADLEKLASRQVV</sequence>
<accession>A0ABT7B481</accession>
<dbReference type="Proteomes" id="UP001235849">
    <property type="component" value="Unassembled WGS sequence"/>
</dbReference>
<organism evidence="1 2">
    <name type="scientific">Roseofilum capinflatum BLCC-M114</name>
    <dbReference type="NCBI Taxonomy" id="3022440"/>
    <lineage>
        <taxon>Bacteria</taxon>
        <taxon>Bacillati</taxon>
        <taxon>Cyanobacteriota</taxon>
        <taxon>Cyanophyceae</taxon>
        <taxon>Desertifilales</taxon>
        <taxon>Desertifilaceae</taxon>
        <taxon>Roseofilum</taxon>
        <taxon>Roseofilum capinflatum</taxon>
    </lineage>
</organism>